<keyword evidence="3" id="KW-1185">Reference proteome</keyword>
<reference evidence="3" key="1">
    <citation type="submission" date="2017-02" db="EMBL/GenBank/DDBJ databases">
        <authorList>
            <person name="Varghese N."/>
            <person name="Submissions S."/>
        </authorList>
    </citation>
    <scope>NUCLEOTIDE SEQUENCE [LARGE SCALE GENOMIC DNA]</scope>
    <source>
        <strain evidence="3">SM117</strain>
    </source>
</reference>
<evidence type="ECO:0000313" key="2">
    <source>
        <dbReference type="EMBL" id="SLK00189.1"/>
    </source>
</evidence>
<dbReference type="STRING" id="428990.SAMN06295987_103241"/>
<protein>
    <submittedName>
        <fullName evidence="2">Uncharacterized protein</fullName>
    </submittedName>
</protein>
<dbReference type="Proteomes" id="UP000190989">
    <property type="component" value="Unassembled WGS sequence"/>
</dbReference>
<organism evidence="2 3">
    <name type="scientific">Novosphingobium mathurense</name>
    <dbReference type="NCBI Taxonomy" id="428990"/>
    <lineage>
        <taxon>Bacteria</taxon>
        <taxon>Pseudomonadati</taxon>
        <taxon>Pseudomonadota</taxon>
        <taxon>Alphaproteobacteria</taxon>
        <taxon>Sphingomonadales</taxon>
        <taxon>Sphingomonadaceae</taxon>
        <taxon>Novosphingobium</taxon>
    </lineage>
</organism>
<name>A0A1U6HWP3_9SPHN</name>
<accession>A0A1U6HWP3</accession>
<feature type="signal peptide" evidence="1">
    <location>
        <begin position="1"/>
        <end position="25"/>
    </location>
</feature>
<gene>
    <name evidence="2" type="ORF">SAMN06295987_103241</name>
</gene>
<evidence type="ECO:0000256" key="1">
    <source>
        <dbReference type="SAM" id="SignalP"/>
    </source>
</evidence>
<evidence type="ECO:0000313" key="3">
    <source>
        <dbReference type="Proteomes" id="UP000190989"/>
    </source>
</evidence>
<dbReference type="AlphaFoldDB" id="A0A1U6HWP3"/>
<keyword evidence="1" id="KW-0732">Signal</keyword>
<proteinExistence type="predicted"/>
<feature type="chain" id="PRO_5012956516" evidence="1">
    <location>
        <begin position="26"/>
        <end position="249"/>
    </location>
</feature>
<sequence>MFSTKKLSALAGAVLALTAADAALAGTIVVRSSGPSAASYPVGKSLAAGAKLTLKPGDVITVLDASGTRVLKGPGQVAVTGSGAATGSGLTALLANTGARQSRTGATRSAIGGGPARSPNVWYVDASRGGTQCLADANLTAIWRPDNATEGSATLTRESDGKSAVVDFRAGQSVRAWPVEELPVAEGARFKIALTGAAQSVTVKVAMVNPANADLDGVASALLAKGCNNQMDVLVEGSKQEAGPGLASN</sequence>
<dbReference type="EMBL" id="FVZE01000003">
    <property type="protein sequence ID" value="SLK00189.1"/>
    <property type="molecule type" value="Genomic_DNA"/>
</dbReference>